<proteinExistence type="predicted"/>
<evidence type="ECO:0000313" key="1">
    <source>
        <dbReference type="EMBL" id="CAD0201094.1"/>
    </source>
</evidence>
<sequence>MMRTFHHHVLRGGVGSVGSAGSVGSVGSVGSAGSVGARLAMTCTSRVWTESEMSDHSPEILGADVCAASPHHTTRHVGCARAANIVRY</sequence>
<gene>
    <name evidence="1" type="ORF">CINC_LOCUS2772</name>
</gene>
<accession>A0A9N8L2R6</accession>
<keyword evidence="2" id="KW-1185">Reference proteome</keyword>
<dbReference type="AlphaFoldDB" id="A0A9N8L2R6"/>
<dbReference type="EMBL" id="LR824017">
    <property type="protein sequence ID" value="CAD0201094.1"/>
    <property type="molecule type" value="Genomic_DNA"/>
</dbReference>
<protein>
    <submittedName>
        <fullName evidence="1">Uncharacterized protein</fullName>
    </submittedName>
</protein>
<name>A0A9N8L2R6_CHRIL</name>
<dbReference type="Proteomes" id="UP001154114">
    <property type="component" value="Chromosome 14"/>
</dbReference>
<evidence type="ECO:0000313" key="2">
    <source>
        <dbReference type="Proteomes" id="UP001154114"/>
    </source>
</evidence>
<organism evidence="1 2">
    <name type="scientific">Chrysodeixis includens</name>
    <name type="common">Soybean looper</name>
    <name type="synonym">Pseudoplusia includens</name>
    <dbReference type="NCBI Taxonomy" id="689277"/>
    <lineage>
        <taxon>Eukaryota</taxon>
        <taxon>Metazoa</taxon>
        <taxon>Ecdysozoa</taxon>
        <taxon>Arthropoda</taxon>
        <taxon>Hexapoda</taxon>
        <taxon>Insecta</taxon>
        <taxon>Pterygota</taxon>
        <taxon>Neoptera</taxon>
        <taxon>Endopterygota</taxon>
        <taxon>Lepidoptera</taxon>
        <taxon>Glossata</taxon>
        <taxon>Ditrysia</taxon>
        <taxon>Noctuoidea</taxon>
        <taxon>Noctuidae</taxon>
        <taxon>Plusiinae</taxon>
        <taxon>Chrysodeixis</taxon>
    </lineage>
</organism>
<reference evidence="1" key="1">
    <citation type="submission" date="2021-12" db="EMBL/GenBank/DDBJ databases">
        <authorList>
            <person name="King R."/>
        </authorList>
    </citation>
    <scope>NUCLEOTIDE SEQUENCE</scope>
</reference>